<accession>A0AAV8XS69</accession>
<evidence type="ECO:0000256" key="6">
    <source>
        <dbReference type="ARBA" id="ARBA00018546"/>
    </source>
</evidence>
<dbReference type="Gene3D" id="3.10.620.30">
    <property type="match status" value="1"/>
</dbReference>
<comment type="subcellular location">
    <subcellularLocation>
        <location evidence="3">Cytoplasm</location>
    </subcellularLocation>
</comment>
<dbReference type="Proteomes" id="UP001162162">
    <property type="component" value="Unassembled WGS sequence"/>
</dbReference>
<dbReference type="GO" id="GO:0046872">
    <property type="term" value="F:metal ion binding"/>
    <property type="evidence" value="ECO:0007669"/>
    <property type="project" value="UniProtKB-KW"/>
</dbReference>
<comment type="caution">
    <text evidence="15">The sequence shown here is derived from an EMBL/GenBank/DDBJ whole genome shotgun (WGS) entry which is preliminary data.</text>
</comment>
<comment type="function">
    <text evidence="11">Specifically deglycosylates the denatured form of N-linked glycoproteins in the cytoplasm and assists their proteasome-mediated degradation. Cleaves the beta-aspartyl-glucosamine (GlcNAc) of the glycan and the amide side chain of Asn, converting Asn to Asp. Prefers proteins containing high-mannose over those bearing complex type oligosaccharides. Can recognize misfolded proteins in the endoplasmic reticulum that are exported to the cytosol to be destroyed and deglycosylate them, while it has no activity toward native proteins. Deglycosylation is a prerequisite for subsequent proteasome-mediated degradation of some, but not all, misfolded glycoproteins.</text>
</comment>
<dbReference type="SMART" id="SM00460">
    <property type="entry name" value="TGc"/>
    <property type="match status" value="1"/>
</dbReference>
<keyword evidence="7" id="KW-0963">Cytoplasm</keyword>
<name>A0AAV8XS69_9CUCU</name>
<dbReference type="InterPro" id="IPR038765">
    <property type="entry name" value="Papain-like_cys_pep_sf"/>
</dbReference>
<evidence type="ECO:0000256" key="2">
    <source>
        <dbReference type="ARBA" id="ARBA00001947"/>
    </source>
</evidence>
<evidence type="ECO:0000256" key="4">
    <source>
        <dbReference type="ARBA" id="ARBA00009390"/>
    </source>
</evidence>
<proteinExistence type="inferred from homology"/>
<dbReference type="EMBL" id="JAPWTK010000347">
    <property type="protein sequence ID" value="KAJ8941940.1"/>
    <property type="molecule type" value="Genomic_DNA"/>
</dbReference>
<evidence type="ECO:0000256" key="7">
    <source>
        <dbReference type="ARBA" id="ARBA00022490"/>
    </source>
</evidence>
<evidence type="ECO:0000256" key="3">
    <source>
        <dbReference type="ARBA" id="ARBA00004496"/>
    </source>
</evidence>
<dbReference type="InterPro" id="IPR018997">
    <property type="entry name" value="PUB_domain"/>
</dbReference>
<keyword evidence="9" id="KW-0378">Hydrolase</keyword>
<dbReference type="Pfam" id="PF09409">
    <property type="entry name" value="PUB"/>
    <property type="match status" value="1"/>
</dbReference>
<dbReference type="SUPFAM" id="SSF54001">
    <property type="entry name" value="Cysteine proteinases"/>
    <property type="match status" value="1"/>
</dbReference>
<dbReference type="InterPro" id="IPR036339">
    <property type="entry name" value="PUB-like_dom_sf"/>
</dbReference>
<dbReference type="PANTHER" id="PTHR12143">
    <property type="entry name" value="PEPTIDE N-GLYCANASE PNGASE -RELATED"/>
    <property type="match status" value="1"/>
</dbReference>
<dbReference type="EC" id="3.5.1.52" evidence="5"/>
<dbReference type="Gene3D" id="1.20.58.2190">
    <property type="match status" value="1"/>
</dbReference>
<organism evidence="15 16">
    <name type="scientific">Aromia moschata</name>
    <dbReference type="NCBI Taxonomy" id="1265417"/>
    <lineage>
        <taxon>Eukaryota</taxon>
        <taxon>Metazoa</taxon>
        <taxon>Ecdysozoa</taxon>
        <taxon>Arthropoda</taxon>
        <taxon>Hexapoda</taxon>
        <taxon>Insecta</taxon>
        <taxon>Pterygota</taxon>
        <taxon>Neoptera</taxon>
        <taxon>Endopterygota</taxon>
        <taxon>Coleoptera</taxon>
        <taxon>Polyphaga</taxon>
        <taxon>Cucujiformia</taxon>
        <taxon>Chrysomeloidea</taxon>
        <taxon>Cerambycidae</taxon>
        <taxon>Cerambycinae</taxon>
        <taxon>Callichromatini</taxon>
        <taxon>Aromia</taxon>
    </lineage>
</organism>
<dbReference type="InterPro" id="IPR038680">
    <property type="entry name" value="PAW_sf"/>
</dbReference>
<evidence type="ECO:0000256" key="1">
    <source>
        <dbReference type="ARBA" id="ARBA00001650"/>
    </source>
</evidence>
<evidence type="ECO:0000256" key="10">
    <source>
        <dbReference type="ARBA" id="ARBA00022833"/>
    </source>
</evidence>
<feature type="domain" description="PAW" evidence="14">
    <location>
        <begin position="340"/>
        <end position="547"/>
    </location>
</feature>
<sequence>MGQEEVVRKLLSENSKAVSDEASRLLLKISDNILKDPSNTKLRLLQKSNTTISSKVLAAKGATECLKFMGFQELYSHPFLRNIERYFHDVLQYEDKNLQQRAREIVPLAICEERAQRRLRGIQELVKKKKLEDLEISIQETLILELLEWFKEEFFSWVDSPTCSKCGGETTFSHMSTDPSILVYTNRVENIIRNDNFDVRRYIDAKRVTNSPRSPRYTDLNILLETRRGRCGEWANTFTLFCRAMGWDARFVVDEGDHVWTEVYSVTQKRWLHCDACENACDTPLLYETGWNKKISYVIAYSCDEVQDVTWRYSSNHGAVLKRRNNISESELLDALFKLRTRRQQNFSEAKRRYLTKRMLSELVEFLTEKKPLGFGGYAGEEAVNNEVTLRYSATLDKYEFISGGERVVELKGWSEGTAEHSDMFRKEEKDWKMVYLTRREGSSSGKISWKVELVECIKHIDAVSLNFDYATFENGVIKTEVSFDNCSMLVPNGETKFSVKDVCSSSVTITASLSGGKGDVAWQHAQLFRQSTDSNEFPFCLTVTLK</sequence>
<evidence type="ECO:0000313" key="16">
    <source>
        <dbReference type="Proteomes" id="UP001162162"/>
    </source>
</evidence>
<dbReference type="Gene3D" id="2.60.120.1020">
    <property type="entry name" value="Peptide N glycanase, PAW domain"/>
    <property type="match status" value="1"/>
</dbReference>
<dbReference type="GO" id="GO:0006516">
    <property type="term" value="P:glycoprotein catabolic process"/>
    <property type="evidence" value="ECO:0007669"/>
    <property type="project" value="InterPro"/>
</dbReference>
<evidence type="ECO:0000256" key="11">
    <source>
        <dbReference type="ARBA" id="ARBA00024870"/>
    </source>
</evidence>
<dbReference type="AlphaFoldDB" id="A0AAV8XS69"/>
<gene>
    <name evidence="15" type="ORF">NQ318_013273</name>
</gene>
<dbReference type="GO" id="GO:0005829">
    <property type="term" value="C:cytosol"/>
    <property type="evidence" value="ECO:0007669"/>
    <property type="project" value="TreeGrafter"/>
</dbReference>
<evidence type="ECO:0000256" key="13">
    <source>
        <dbReference type="PROSITE-ProRule" id="PRU00731"/>
    </source>
</evidence>
<protein>
    <recommendedName>
        <fullName evidence="6">Peptide-N(4)-(N-acetyl-beta-glucosaminyl)asparagine amidase</fullName>
        <ecNumber evidence="5">3.5.1.52</ecNumber>
    </recommendedName>
    <alternativeName>
        <fullName evidence="12">Peptide:N-glycanase</fullName>
    </alternativeName>
</protein>
<dbReference type="SMART" id="SM00580">
    <property type="entry name" value="PUG"/>
    <property type="match status" value="1"/>
</dbReference>
<dbReference type="InterPro" id="IPR002931">
    <property type="entry name" value="Transglutaminase-like"/>
</dbReference>
<dbReference type="GO" id="GO:0000224">
    <property type="term" value="F:peptide-N4-(N-acetyl-beta-glucosaminyl)asparagine amidase activity"/>
    <property type="evidence" value="ECO:0007669"/>
    <property type="project" value="UniProtKB-EC"/>
</dbReference>
<comment type="similarity">
    <text evidence="4 13">Belongs to the transglutaminase-like superfamily. PNGase family.</text>
</comment>
<dbReference type="SUPFAM" id="SSF143503">
    <property type="entry name" value="PUG domain-like"/>
    <property type="match status" value="1"/>
</dbReference>
<dbReference type="PANTHER" id="PTHR12143:SF19">
    <property type="entry name" value="PEPTIDE-N(4)-(N-ACETYL-BETA-GLUCOSAMINYL)ASPARAGINE AMIDASE"/>
    <property type="match status" value="1"/>
</dbReference>
<dbReference type="InterPro" id="IPR050883">
    <property type="entry name" value="PNGase"/>
</dbReference>
<dbReference type="SUPFAM" id="SSF49785">
    <property type="entry name" value="Galactose-binding domain-like"/>
    <property type="match status" value="1"/>
</dbReference>
<keyword evidence="8" id="KW-0479">Metal-binding</keyword>
<dbReference type="Pfam" id="PF01841">
    <property type="entry name" value="Transglut_core"/>
    <property type="match status" value="1"/>
</dbReference>
<comment type="catalytic activity">
    <reaction evidence="1">
        <text>Hydrolysis of an N(4)-(acetyl-beta-D-glucosaminyl)asparagine residue in which the glucosamine residue may be further glycosylated, to yield a (substituted) N-acetyl-beta-D-glucosaminylamine and a peptide containing an aspartate residue.</text>
        <dbReference type="EC" id="3.5.1.52"/>
    </reaction>
</comment>
<evidence type="ECO:0000256" key="8">
    <source>
        <dbReference type="ARBA" id="ARBA00022723"/>
    </source>
</evidence>
<evidence type="ECO:0000256" key="12">
    <source>
        <dbReference type="ARBA" id="ARBA00032901"/>
    </source>
</evidence>
<evidence type="ECO:0000256" key="9">
    <source>
        <dbReference type="ARBA" id="ARBA00022801"/>
    </source>
</evidence>
<dbReference type="InterPro" id="IPR008979">
    <property type="entry name" value="Galactose-bd-like_sf"/>
</dbReference>
<dbReference type="Gene3D" id="1.10.1740.90">
    <property type="match status" value="1"/>
</dbReference>
<dbReference type="InterPro" id="IPR006588">
    <property type="entry name" value="Peptide_N_glycanase_PAW_dom"/>
</dbReference>
<evidence type="ECO:0000313" key="15">
    <source>
        <dbReference type="EMBL" id="KAJ8941940.1"/>
    </source>
</evidence>
<dbReference type="PROSITE" id="PS51398">
    <property type="entry name" value="PAW"/>
    <property type="match status" value="1"/>
</dbReference>
<dbReference type="Pfam" id="PF04721">
    <property type="entry name" value="PAW"/>
    <property type="match status" value="1"/>
</dbReference>
<evidence type="ECO:0000259" key="14">
    <source>
        <dbReference type="PROSITE" id="PS51398"/>
    </source>
</evidence>
<comment type="cofactor">
    <cofactor evidence="2">
        <name>Zn(2+)</name>
        <dbReference type="ChEBI" id="CHEBI:29105"/>
    </cofactor>
</comment>
<keyword evidence="10" id="KW-0862">Zinc</keyword>
<reference evidence="15" key="1">
    <citation type="journal article" date="2023" name="Insect Mol. Biol.">
        <title>Genome sequencing provides insights into the evolution of gene families encoding plant cell wall-degrading enzymes in longhorned beetles.</title>
        <authorList>
            <person name="Shin N.R."/>
            <person name="Okamura Y."/>
            <person name="Kirsch R."/>
            <person name="Pauchet Y."/>
        </authorList>
    </citation>
    <scope>NUCLEOTIDE SEQUENCE</scope>
    <source>
        <strain evidence="15">AMC_N1</strain>
    </source>
</reference>
<evidence type="ECO:0000256" key="5">
    <source>
        <dbReference type="ARBA" id="ARBA00012158"/>
    </source>
</evidence>
<dbReference type="GO" id="GO:0005634">
    <property type="term" value="C:nucleus"/>
    <property type="evidence" value="ECO:0007669"/>
    <property type="project" value="TreeGrafter"/>
</dbReference>
<keyword evidence="16" id="KW-1185">Reference proteome</keyword>